<feature type="transmembrane region" description="Helical" evidence="14">
    <location>
        <begin position="246"/>
        <end position="268"/>
    </location>
</feature>
<dbReference type="SUPFAM" id="SSF63712">
    <property type="entry name" value="Nicotinic receptor ligand binding domain-like"/>
    <property type="match status" value="1"/>
</dbReference>
<dbReference type="GO" id="GO:0005230">
    <property type="term" value="F:extracellular ligand-gated monoatomic ion channel activity"/>
    <property type="evidence" value="ECO:0007669"/>
    <property type="project" value="InterPro"/>
</dbReference>
<keyword evidence="10 12" id="KW-1015">Disulfide bond</keyword>
<evidence type="ECO:0000256" key="4">
    <source>
        <dbReference type="ARBA" id="ARBA00022475"/>
    </source>
</evidence>
<keyword evidence="4" id="KW-1003">Cell membrane</keyword>
<feature type="domain" description="Neurotransmitter-gated ion-channel transmembrane" evidence="16">
    <location>
        <begin position="187"/>
        <end position="277"/>
    </location>
</feature>
<feature type="domain" description="Neurotransmitter-gated ion-channel ligand-binding" evidence="15">
    <location>
        <begin position="34"/>
        <end position="140"/>
    </location>
</feature>
<dbReference type="Gene3D" id="4.10.400.10">
    <property type="entry name" value="Low-density Lipoprotein Receptor"/>
    <property type="match status" value="1"/>
</dbReference>
<dbReference type="SUPFAM" id="SSF57424">
    <property type="entry name" value="LDL receptor-like module"/>
    <property type="match status" value="1"/>
</dbReference>
<dbReference type="InterPro" id="IPR036734">
    <property type="entry name" value="Neur_chan_lig-bd_sf"/>
</dbReference>
<comment type="caution">
    <text evidence="17">The sequence shown here is derived from an EMBL/GenBank/DDBJ whole genome shotgun (WGS) entry which is preliminary data.</text>
</comment>
<evidence type="ECO:0000256" key="1">
    <source>
        <dbReference type="ARBA" id="ARBA00004141"/>
    </source>
</evidence>
<feature type="region of interest" description="Disordered" evidence="13">
    <location>
        <begin position="303"/>
        <end position="324"/>
    </location>
</feature>
<evidence type="ECO:0000256" key="3">
    <source>
        <dbReference type="ARBA" id="ARBA00022448"/>
    </source>
</evidence>
<gene>
    <name evidence="17" type="ORF">Pcinc_039746</name>
</gene>
<evidence type="ECO:0000256" key="7">
    <source>
        <dbReference type="ARBA" id="ARBA00022989"/>
    </source>
</evidence>
<dbReference type="InterPro" id="IPR006028">
    <property type="entry name" value="GABAA/Glycine_rcpt"/>
</dbReference>
<feature type="transmembrane region" description="Helical" evidence="14">
    <location>
        <begin position="349"/>
        <end position="368"/>
    </location>
</feature>
<dbReference type="PROSITE" id="PS50068">
    <property type="entry name" value="LDLRA_2"/>
    <property type="match status" value="1"/>
</dbReference>
<feature type="transmembrane region" description="Helical" evidence="14">
    <location>
        <begin position="214"/>
        <end position="234"/>
    </location>
</feature>
<organism evidence="17 18">
    <name type="scientific">Petrolisthes cinctipes</name>
    <name type="common">Flat porcelain crab</name>
    <dbReference type="NCBI Taxonomy" id="88211"/>
    <lineage>
        <taxon>Eukaryota</taxon>
        <taxon>Metazoa</taxon>
        <taxon>Ecdysozoa</taxon>
        <taxon>Arthropoda</taxon>
        <taxon>Crustacea</taxon>
        <taxon>Multicrustacea</taxon>
        <taxon>Malacostraca</taxon>
        <taxon>Eumalacostraca</taxon>
        <taxon>Eucarida</taxon>
        <taxon>Decapoda</taxon>
        <taxon>Pleocyemata</taxon>
        <taxon>Anomura</taxon>
        <taxon>Galatheoidea</taxon>
        <taxon>Porcellanidae</taxon>
        <taxon>Petrolisthes</taxon>
    </lineage>
</organism>
<evidence type="ECO:0000256" key="13">
    <source>
        <dbReference type="SAM" id="MobiDB-lite"/>
    </source>
</evidence>
<feature type="non-terminal residue" evidence="17">
    <location>
        <position position="369"/>
    </location>
</feature>
<dbReference type="Gene3D" id="2.70.170.10">
    <property type="entry name" value="Neurotransmitter-gated ion-channel ligand-binding domain"/>
    <property type="match status" value="1"/>
</dbReference>
<dbReference type="EMBL" id="JAWQEG010006850">
    <property type="protein sequence ID" value="KAK3853727.1"/>
    <property type="molecule type" value="Genomic_DNA"/>
</dbReference>
<dbReference type="InterPro" id="IPR036055">
    <property type="entry name" value="LDL_receptor-like_sf"/>
</dbReference>
<feature type="disulfide bond" evidence="12">
    <location>
        <begin position="12"/>
        <end position="27"/>
    </location>
</feature>
<dbReference type="PRINTS" id="PR00253">
    <property type="entry name" value="GABAARECEPTR"/>
</dbReference>
<feature type="transmembrane region" description="Helical" evidence="14">
    <location>
        <begin position="180"/>
        <end position="202"/>
    </location>
</feature>
<dbReference type="CDD" id="cd00112">
    <property type="entry name" value="LDLa"/>
    <property type="match status" value="1"/>
</dbReference>
<evidence type="ECO:0000259" key="15">
    <source>
        <dbReference type="Pfam" id="PF02931"/>
    </source>
</evidence>
<keyword evidence="3" id="KW-0813">Transport</keyword>
<comment type="caution">
    <text evidence="12">Lacks conserved residue(s) required for the propagation of feature annotation.</text>
</comment>
<evidence type="ECO:0000313" key="17">
    <source>
        <dbReference type="EMBL" id="KAK3853727.1"/>
    </source>
</evidence>
<dbReference type="Gene3D" id="1.20.58.390">
    <property type="entry name" value="Neurotransmitter-gated ion-channel transmembrane domain"/>
    <property type="match status" value="1"/>
</dbReference>
<dbReference type="Pfam" id="PF02931">
    <property type="entry name" value="Neur_chan_LBD"/>
    <property type="match status" value="1"/>
</dbReference>
<dbReference type="AlphaFoldDB" id="A0AAE1BP63"/>
<keyword evidence="18" id="KW-1185">Reference proteome</keyword>
<dbReference type="InterPro" id="IPR006202">
    <property type="entry name" value="Neur_chan_lig-bd"/>
</dbReference>
<dbReference type="InterPro" id="IPR002172">
    <property type="entry name" value="LDrepeatLR_classA_rpt"/>
</dbReference>
<reference evidence="17" key="1">
    <citation type="submission" date="2023-10" db="EMBL/GenBank/DDBJ databases">
        <title>Genome assemblies of two species of porcelain crab, Petrolisthes cinctipes and Petrolisthes manimaculis (Anomura: Porcellanidae).</title>
        <authorList>
            <person name="Angst P."/>
        </authorList>
    </citation>
    <scope>NUCLEOTIDE SEQUENCE</scope>
    <source>
        <strain evidence="17">PB745_01</strain>
        <tissue evidence="17">Gill</tissue>
    </source>
</reference>
<evidence type="ECO:0000256" key="2">
    <source>
        <dbReference type="ARBA" id="ARBA00004236"/>
    </source>
</evidence>
<evidence type="ECO:0000313" key="18">
    <source>
        <dbReference type="Proteomes" id="UP001286313"/>
    </source>
</evidence>
<dbReference type="Pfam" id="PF02932">
    <property type="entry name" value="Neur_chan_memb"/>
    <property type="match status" value="1"/>
</dbReference>
<dbReference type="GO" id="GO:0005886">
    <property type="term" value="C:plasma membrane"/>
    <property type="evidence" value="ECO:0007669"/>
    <property type="project" value="UniProtKB-SubCell"/>
</dbReference>
<dbReference type="Pfam" id="PF00057">
    <property type="entry name" value="Ldl_recept_a"/>
    <property type="match status" value="1"/>
</dbReference>
<proteinExistence type="predicted"/>
<dbReference type="GO" id="GO:0099095">
    <property type="term" value="F:ligand-gated monoatomic anion channel activity"/>
    <property type="evidence" value="ECO:0007669"/>
    <property type="project" value="UniProtKB-ARBA"/>
</dbReference>
<keyword evidence="6" id="KW-0732">Signal</keyword>
<name>A0AAE1BP63_PETCI</name>
<evidence type="ECO:0000256" key="5">
    <source>
        <dbReference type="ARBA" id="ARBA00022692"/>
    </source>
</evidence>
<keyword evidence="11" id="KW-0407">Ion channel</keyword>
<keyword evidence="5 14" id="KW-0812">Transmembrane</keyword>
<dbReference type="GO" id="GO:0004888">
    <property type="term" value="F:transmembrane signaling receptor activity"/>
    <property type="evidence" value="ECO:0007669"/>
    <property type="project" value="InterPro"/>
</dbReference>
<dbReference type="GO" id="GO:0005254">
    <property type="term" value="F:chloride channel activity"/>
    <property type="evidence" value="ECO:0007669"/>
    <property type="project" value="UniProtKB-ARBA"/>
</dbReference>
<keyword evidence="9 14" id="KW-0472">Membrane</keyword>
<feature type="compositionally biased region" description="Low complexity" evidence="13">
    <location>
        <begin position="303"/>
        <end position="314"/>
    </location>
</feature>
<accession>A0AAE1BP63</accession>
<evidence type="ECO:0000256" key="12">
    <source>
        <dbReference type="PROSITE-ProRule" id="PRU00124"/>
    </source>
</evidence>
<evidence type="ECO:0000259" key="16">
    <source>
        <dbReference type="Pfam" id="PF02932"/>
    </source>
</evidence>
<dbReference type="Proteomes" id="UP001286313">
    <property type="component" value="Unassembled WGS sequence"/>
</dbReference>
<comment type="subcellular location">
    <subcellularLocation>
        <location evidence="2">Cell membrane</location>
    </subcellularLocation>
    <subcellularLocation>
        <location evidence="1">Membrane</location>
        <topology evidence="1">Multi-pass membrane protein</topology>
    </subcellularLocation>
</comment>
<evidence type="ECO:0000256" key="6">
    <source>
        <dbReference type="ARBA" id="ARBA00022729"/>
    </source>
</evidence>
<keyword evidence="8" id="KW-0406">Ion transport</keyword>
<evidence type="ECO:0000256" key="14">
    <source>
        <dbReference type="SAM" id="Phobius"/>
    </source>
</evidence>
<feature type="compositionally biased region" description="Gly residues" evidence="13">
    <location>
        <begin position="315"/>
        <end position="324"/>
    </location>
</feature>
<sequence length="369" mass="40941">NDATCVPLTHRCDLKYDCRDNSDELDCQLVSFPDGYQKHLPPRNPVNPQAGLDITFSLSVESLEVTTLAMTMEVSYKLQLIWVDSRLHYQNLKMNDALNILDKTTMNNLWIPQVSFINTVDNKHTIIDDDTVILVNRLGEAVEETRRPMLKVGTLHLEKGQGDDDGFSDLKVMVPLTRRYGYAILNIYLPTLVLLIVNYVTLYFRPAIFDTRMMAALTVQLVIATLFSQVSASLPKTSYFKMVDLWFIFCIGITFLTIVLHVVVDAAINNNNNTKHHNNKPFRIIKVVPSDPQKPKYDPVLCGKGSSSSNNSSSGGVGGGGVGGGEGKASVSQGVVKGGGRRAVVVTRLMVLVVFAVFNVCYWSYILMS</sequence>
<evidence type="ECO:0000256" key="9">
    <source>
        <dbReference type="ARBA" id="ARBA00023136"/>
    </source>
</evidence>
<dbReference type="SUPFAM" id="SSF90112">
    <property type="entry name" value="Neurotransmitter-gated ion-channel transmembrane pore"/>
    <property type="match status" value="1"/>
</dbReference>
<evidence type="ECO:0000256" key="8">
    <source>
        <dbReference type="ARBA" id="ARBA00023065"/>
    </source>
</evidence>
<dbReference type="InterPro" id="IPR006029">
    <property type="entry name" value="Neurotrans-gated_channel_TM"/>
</dbReference>
<protein>
    <submittedName>
        <fullName evidence="17">Uncharacterized protein</fullName>
    </submittedName>
</protein>
<evidence type="ECO:0000256" key="11">
    <source>
        <dbReference type="ARBA" id="ARBA00023303"/>
    </source>
</evidence>
<keyword evidence="7 14" id="KW-1133">Transmembrane helix</keyword>
<dbReference type="PANTHER" id="PTHR18945">
    <property type="entry name" value="NEUROTRANSMITTER GATED ION CHANNEL"/>
    <property type="match status" value="1"/>
</dbReference>
<evidence type="ECO:0000256" key="10">
    <source>
        <dbReference type="ARBA" id="ARBA00023157"/>
    </source>
</evidence>
<dbReference type="InterPro" id="IPR006201">
    <property type="entry name" value="Neur_channel"/>
</dbReference>
<dbReference type="InterPro" id="IPR036719">
    <property type="entry name" value="Neuro-gated_channel_TM_sf"/>
</dbReference>
<dbReference type="InterPro" id="IPR038050">
    <property type="entry name" value="Neuro_actylchol_rec"/>
</dbReference>